<accession>A0ABT8KZX3</accession>
<evidence type="ECO:0000256" key="10">
    <source>
        <dbReference type="SAM" id="SignalP"/>
    </source>
</evidence>
<evidence type="ECO:0000313" key="13">
    <source>
        <dbReference type="Proteomes" id="UP001172083"/>
    </source>
</evidence>
<evidence type="ECO:0000256" key="2">
    <source>
        <dbReference type="ARBA" id="ARBA00006555"/>
    </source>
</evidence>
<dbReference type="PROSITE" id="PS51257">
    <property type="entry name" value="PROKAR_LIPOPROTEIN"/>
    <property type="match status" value="1"/>
</dbReference>
<protein>
    <submittedName>
        <fullName evidence="12">Energy transducer TonB</fullName>
    </submittedName>
</protein>
<keyword evidence="8" id="KW-1133">Transmembrane helix</keyword>
<keyword evidence="6" id="KW-0812">Transmembrane</keyword>
<gene>
    <name evidence="12" type="ORF">QQ020_02975</name>
</gene>
<keyword evidence="5" id="KW-0997">Cell inner membrane</keyword>
<evidence type="ECO:0000256" key="5">
    <source>
        <dbReference type="ARBA" id="ARBA00022519"/>
    </source>
</evidence>
<evidence type="ECO:0000256" key="8">
    <source>
        <dbReference type="ARBA" id="ARBA00022989"/>
    </source>
</evidence>
<evidence type="ECO:0000256" key="6">
    <source>
        <dbReference type="ARBA" id="ARBA00022692"/>
    </source>
</evidence>
<comment type="caution">
    <text evidence="12">The sequence shown here is derived from an EMBL/GenBank/DDBJ whole genome shotgun (WGS) entry which is preliminary data.</text>
</comment>
<dbReference type="EMBL" id="JAUJEB010000001">
    <property type="protein sequence ID" value="MDN5210988.1"/>
    <property type="molecule type" value="Genomic_DNA"/>
</dbReference>
<keyword evidence="7" id="KW-0653">Protein transport</keyword>
<feature type="chain" id="PRO_5046155964" evidence="10">
    <location>
        <begin position="21"/>
        <end position="224"/>
    </location>
</feature>
<dbReference type="PANTHER" id="PTHR33446:SF2">
    <property type="entry name" value="PROTEIN TONB"/>
    <property type="match status" value="1"/>
</dbReference>
<keyword evidence="4" id="KW-1003">Cell membrane</keyword>
<keyword evidence="9" id="KW-0472">Membrane</keyword>
<dbReference type="InterPro" id="IPR006260">
    <property type="entry name" value="TonB/TolA_C"/>
</dbReference>
<dbReference type="SUPFAM" id="SSF74653">
    <property type="entry name" value="TolA/TonB C-terminal domain"/>
    <property type="match status" value="1"/>
</dbReference>
<evidence type="ECO:0000256" key="4">
    <source>
        <dbReference type="ARBA" id="ARBA00022475"/>
    </source>
</evidence>
<keyword evidence="3" id="KW-0813">Transport</keyword>
<comment type="similarity">
    <text evidence="2">Belongs to the TonB family.</text>
</comment>
<proteinExistence type="inferred from homology"/>
<name>A0ABT8KZX3_9BACT</name>
<dbReference type="PANTHER" id="PTHR33446">
    <property type="entry name" value="PROTEIN TONB-RELATED"/>
    <property type="match status" value="1"/>
</dbReference>
<evidence type="ECO:0000259" key="11">
    <source>
        <dbReference type="PROSITE" id="PS52015"/>
    </source>
</evidence>
<dbReference type="PROSITE" id="PS52015">
    <property type="entry name" value="TONB_CTD"/>
    <property type="match status" value="1"/>
</dbReference>
<dbReference type="NCBIfam" id="TIGR01352">
    <property type="entry name" value="tonB_Cterm"/>
    <property type="match status" value="1"/>
</dbReference>
<dbReference type="Proteomes" id="UP001172083">
    <property type="component" value="Unassembled WGS sequence"/>
</dbReference>
<organism evidence="12 13">
    <name type="scientific">Agaribacillus aureus</name>
    <dbReference type="NCBI Taxonomy" id="3051825"/>
    <lineage>
        <taxon>Bacteria</taxon>
        <taxon>Pseudomonadati</taxon>
        <taxon>Bacteroidota</taxon>
        <taxon>Cytophagia</taxon>
        <taxon>Cytophagales</taxon>
        <taxon>Splendidivirgaceae</taxon>
        <taxon>Agaribacillus</taxon>
    </lineage>
</organism>
<evidence type="ECO:0000313" key="12">
    <source>
        <dbReference type="EMBL" id="MDN5210988.1"/>
    </source>
</evidence>
<keyword evidence="13" id="KW-1185">Reference proteome</keyword>
<dbReference type="Pfam" id="PF03544">
    <property type="entry name" value="TonB_C"/>
    <property type="match status" value="1"/>
</dbReference>
<comment type="subcellular location">
    <subcellularLocation>
        <location evidence="1">Cell inner membrane</location>
        <topology evidence="1">Single-pass membrane protein</topology>
        <orientation evidence="1">Periplasmic side</orientation>
    </subcellularLocation>
</comment>
<feature type="domain" description="TonB C-terminal" evidence="11">
    <location>
        <begin position="130"/>
        <end position="224"/>
    </location>
</feature>
<dbReference type="InterPro" id="IPR037682">
    <property type="entry name" value="TonB_C"/>
</dbReference>
<dbReference type="InterPro" id="IPR051045">
    <property type="entry name" value="TonB-dependent_transducer"/>
</dbReference>
<reference evidence="12" key="1">
    <citation type="submission" date="2023-06" db="EMBL/GenBank/DDBJ databases">
        <title>Genomic of Agaribacillus aureum.</title>
        <authorList>
            <person name="Wang G."/>
        </authorList>
    </citation>
    <scope>NUCLEOTIDE SEQUENCE</scope>
    <source>
        <strain evidence="12">BMA12</strain>
    </source>
</reference>
<evidence type="ECO:0000256" key="3">
    <source>
        <dbReference type="ARBA" id="ARBA00022448"/>
    </source>
</evidence>
<evidence type="ECO:0000256" key="1">
    <source>
        <dbReference type="ARBA" id="ARBA00004383"/>
    </source>
</evidence>
<feature type="signal peptide" evidence="10">
    <location>
        <begin position="1"/>
        <end position="20"/>
    </location>
</feature>
<dbReference type="Gene3D" id="3.30.1150.10">
    <property type="match status" value="1"/>
</dbReference>
<dbReference type="RefSeq" id="WP_346756324.1">
    <property type="nucleotide sequence ID" value="NZ_JAUJEB010000001.1"/>
</dbReference>
<evidence type="ECO:0000256" key="7">
    <source>
        <dbReference type="ARBA" id="ARBA00022927"/>
    </source>
</evidence>
<keyword evidence="10" id="KW-0732">Signal</keyword>
<evidence type="ECO:0000256" key="9">
    <source>
        <dbReference type="ARBA" id="ARBA00023136"/>
    </source>
</evidence>
<sequence length="224" mass="25221">MKSISFLTFIGLLLLFSACEDETINNMEDINDQWTETNAENQELMEHIQQIMFKYNAHSYQYTGPENGEGQGVVVLLDARKKPIKGVPNQDLNRMASALTSLRIIQKNMAQLQDVDEIFTVVEEQPKPKNGMGPYFQYIAQNLKYPEQARKMGIEGKVYVEFVVNDFGEITDVKVLKGIGAGCDEAAKKVVENSAPWQPGRQKGQAVKVRMVLPITFKLDNEAS</sequence>